<evidence type="ECO:0000313" key="5">
    <source>
        <dbReference type="Proteomes" id="UP001190700"/>
    </source>
</evidence>
<evidence type="ECO:0000256" key="2">
    <source>
        <dbReference type="RuleBase" id="RU003476"/>
    </source>
</evidence>
<sequence>MAEKKYRECAGAVIFDRKGRLLVGERKDKPGAWQFPQGGLDSGETPVQAAWREMHEEVGITESQVVLVETIEESMTYDVNGGWLAKEGFAGQRMFWTLFLLKDDVDNPADVCNLETGVNGEPAEFTSVKFSSWDEVIGGIVQFKRACYERLAHLATPIMQANVRSTL</sequence>
<protein>
    <recommendedName>
        <fullName evidence="3">Nudix hydrolase domain-containing protein</fullName>
    </recommendedName>
</protein>
<evidence type="ECO:0000259" key="3">
    <source>
        <dbReference type="PROSITE" id="PS51462"/>
    </source>
</evidence>
<dbReference type="InterPro" id="IPR020084">
    <property type="entry name" value="NUDIX_hydrolase_CS"/>
</dbReference>
<reference evidence="4 5" key="1">
    <citation type="journal article" date="2015" name="Genome Biol. Evol.">
        <title>Comparative Genomics of a Bacterivorous Green Alga Reveals Evolutionary Causalities and Consequences of Phago-Mixotrophic Mode of Nutrition.</title>
        <authorList>
            <person name="Burns J.A."/>
            <person name="Paasch A."/>
            <person name="Narechania A."/>
            <person name="Kim E."/>
        </authorList>
    </citation>
    <scope>NUCLEOTIDE SEQUENCE [LARGE SCALE GENOMIC DNA]</scope>
    <source>
        <strain evidence="4 5">PLY_AMNH</strain>
    </source>
</reference>
<organism evidence="4 5">
    <name type="scientific">Cymbomonas tetramitiformis</name>
    <dbReference type="NCBI Taxonomy" id="36881"/>
    <lineage>
        <taxon>Eukaryota</taxon>
        <taxon>Viridiplantae</taxon>
        <taxon>Chlorophyta</taxon>
        <taxon>Pyramimonadophyceae</taxon>
        <taxon>Pyramimonadales</taxon>
        <taxon>Pyramimonadaceae</taxon>
        <taxon>Cymbomonas</taxon>
    </lineage>
</organism>
<dbReference type="InterPro" id="IPR020476">
    <property type="entry name" value="Nudix_hydrolase"/>
</dbReference>
<name>A0AAE0GV08_9CHLO</name>
<feature type="domain" description="Nudix hydrolase" evidence="3">
    <location>
        <begin position="5"/>
        <end position="153"/>
    </location>
</feature>
<dbReference type="Pfam" id="PF00293">
    <property type="entry name" value="NUDIX"/>
    <property type="match status" value="1"/>
</dbReference>
<gene>
    <name evidence="4" type="ORF">CYMTET_7760</name>
</gene>
<keyword evidence="1 2" id="KW-0378">Hydrolase</keyword>
<dbReference type="PROSITE" id="PS51462">
    <property type="entry name" value="NUDIX"/>
    <property type="match status" value="1"/>
</dbReference>
<comment type="caution">
    <text evidence="4">The sequence shown here is derived from an EMBL/GenBank/DDBJ whole genome shotgun (WGS) entry which is preliminary data.</text>
</comment>
<dbReference type="InterPro" id="IPR000086">
    <property type="entry name" value="NUDIX_hydrolase_dom"/>
</dbReference>
<dbReference type="PANTHER" id="PTHR21340:SF0">
    <property type="entry name" value="BIS(5'-NUCLEOSYL)-TETRAPHOSPHATASE [ASYMMETRICAL]"/>
    <property type="match status" value="1"/>
</dbReference>
<dbReference type="GO" id="GO:0006754">
    <property type="term" value="P:ATP biosynthetic process"/>
    <property type="evidence" value="ECO:0007669"/>
    <property type="project" value="TreeGrafter"/>
</dbReference>
<dbReference type="GO" id="GO:0006167">
    <property type="term" value="P:AMP biosynthetic process"/>
    <property type="evidence" value="ECO:0007669"/>
    <property type="project" value="TreeGrafter"/>
</dbReference>
<dbReference type="AlphaFoldDB" id="A0AAE0GV08"/>
<dbReference type="InterPro" id="IPR051325">
    <property type="entry name" value="Nudix_hydrolase_domain"/>
</dbReference>
<keyword evidence="5" id="KW-1185">Reference proteome</keyword>
<accession>A0AAE0GV08</accession>
<dbReference type="GO" id="GO:0004081">
    <property type="term" value="F:bis(5'-nucleosyl)-tetraphosphatase (asymmetrical) activity"/>
    <property type="evidence" value="ECO:0007669"/>
    <property type="project" value="TreeGrafter"/>
</dbReference>
<evidence type="ECO:0000313" key="4">
    <source>
        <dbReference type="EMBL" id="KAK3284591.1"/>
    </source>
</evidence>
<dbReference type="EMBL" id="LGRX02002232">
    <property type="protein sequence ID" value="KAK3284591.1"/>
    <property type="molecule type" value="Genomic_DNA"/>
</dbReference>
<evidence type="ECO:0000256" key="1">
    <source>
        <dbReference type="ARBA" id="ARBA00022801"/>
    </source>
</evidence>
<dbReference type="Proteomes" id="UP001190700">
    <property type="component" value="Unassembled WGS sequence"/>
</dbReference>
<comment type="similarity">
    <text evidence="2">Belongs to the Nudix hydrolase family.</text>
</comment>
<proteinExistence type="inferred from homology"/>
<dbReference type="InterPro" id="IPR015797">
    <property type="entry name" value="NUDIX_hydrolase-like_dom_sf"/>
</dbReference>
<dbReference type="PANTHER" id="PTHR21340">
    <property type="entry name" value="DIADENOSINE 5,5-P1,P4-TETRAPHOSPHATE PYROPHOSPHOHYDROLASE MUTT"/>
    <property type="match status" value="1"/>
</dbReference>
<dbReference type="Gene3D" id="3.90.79.10">
    <property type="entry name" value="Nucleoside Triphosphate Pyrophosphohydrolase"/>
    <property type="match status" value="1"/>
</dbReference>
<dbReference type="PROSITE" id="PS00893">
    <property type="entry name" value="NUDIX_BOX"/>
    <property type="match status" value="1"/>
</dbReference>
<dbReference type="PRINTS" id="PR00502">
    <property type="entry name" value="NUDIXFAMILY"/>
</dbReference>
<dbReference type="SUPFAM" id="SSF55811">
    <property type="entry name" value="Nudix"/>
    <property type="match status" value="1"/>
</dbReference>